<organism evidence="3 4">
    <name type="scientific">Paenibacillus borealis</name>
    <dbReference type="NCBI Taxonomy" id="160799"/>
    <lineage>
        <taxon>Bacteria</taxon>
        <taxon>Bacillati</taxon>
        <taxon>Bacillota</taxon>
        <taxon>Bacilli</taxon>
        <taxon>Bacillales</taxon>
        <taxon>Paenibacillaceae</taxon>
        <taxon>Paenibacillus</taxon>
    </lineage>
</organism>
<evidence type="ECO:0000256" key="1">
    <source>
        <dbReference type="ARBA" id="ARBA00022980"/>
    </source>
</evidence>
<evidence type="ECO:0000256" key="2">
    <source>
        <dbReference type="ARBA" id="ARBA00023274"/>
    </source>
</evidence>
<dbReference type="InterPro" id="IPR041985">
    <property type="entry name" value="Ribosomal_eL14_KOW"/>
</dbReference>
<dbReference type="GO" id="GO:0005840">
    <property type="term" value="C:ribosome"/>
    <property type="evidence" value="ECO:0007669"/>
    <property type="project" value="UniProtKB-KW"/>
</dbReference>
<keyword evidence="4" id="KW-1185">Reference proteome</keyword>
<dbReference type="InterPro" id="IPR014722">
    <property type="entry name" value="Rib_uL2_dom2"/>
</dbReference>
<evidence type="ECO:0000313" key="4">
    <source>
        <dbReference type="Proteomes" id="UP000029518"/>
    </source>
</evidence>
<evidence type="ECO:0000313" key="3">
    <source>
        <dbReference type="EMBL" id="AIQ61130.1"/>
    </source>
</evidence>
<keyword evidence="2" id="KW-0687">Ribonucleoprotein</keyword>
<dbReference type="KEGG" id="pbd:PBOR_32730"/>
<keyword evidence="1" id="KW-0689">Ribosomal protein</keyword>
<proteinExistence type="predicted"/>
<dbReference type="EMBL" id="CP009285">
    <property type="protein sequence ID" value="AIQ61130.1"/>
    <property type="molecule type" value="Genomic_DNA"/>
</dbReference>
<dbReference type="InterPro" id="IPR008991">
    <property type="entry name" value="Translation_prot_SH3-like_sf"/>
</dbReference>
<accession>A0A089LM06</accession>
<dbReference type="GO" id="GO:1990904">
    <property type="term" value="C:ribonucleoprotein complex"/>
    <property type="evidence" value="ECO:0007669"/>
    <property type="project" value="UniProtKB-KW"/>
</dbReference>
<dbReference type="Proteomes" id="UP000029518">
    <property type="component" value="Chromosome"/>
</dbReference>
<dbReference type="RefSeq" id="WP_042217896.1">
    <property type="nucleotide sequence ID" value="NZ_CP009285.1"/>
</dbReference>
<dbReference type="SUPFAM" id="SSF50104">
    <property type="entry name" value="Translation proteins SH3-like domain"/>
    <property type="match status" value="1"/>
</dbReference>
<dbReference type="Gene3D" id="2.30.30.30">
    <property type="match status" value="1"/>
</dbReference>
<protein>
    <submittedName>
        <fullName evidence="3">KOW domain-containing protein</fullName>
    </submittedName>
</protein>
<dbReference type="OrthoDB" id="5244at2"/>
<reference evidence="3" key="1">
    <citation type="submission" date="2014-08" db="EMBL/GenBank/DDBJ databases">
        <title>Comparative genomics of the Paenibacillus odorifer group.</title>
        <authorList>
            <person name="den Bakker H.C."/>
            <person name="Tsai Y.-C.Y.-C."/>
            <person name="Martin N."/>
            <person name="Korlach J."/>
            <person name="Wiedmann M."/>
        </authorList>
    </citation>
    <scope>NUCLEOTIDE SEQUENCE [LARGE SCALE GENOMIC DNA]</scope>
    <source>
        <strain evidence="3">DSM 13188</strain>
    </source>
</reference>
<dbReference type="HOGENOM" id="CLU_168121_1_0_9"/>
<sequence length="102" mass="11020">MNTGSSPQIGQIVRILKGKDAGEAAVVIAVVDSRFVYIADGDKRKFDSPKKKNIQHLELIPFISSEIVDSLEETGRVTNGKLRFAVMKYGAPAGKSANEKGD</sequence>
<dbReference type="CDD" id="cd06088">
    <property type="entry name" value="KOW_RPL14"/>
    <property type="match status" value="1"/>
</dbReference>
<dbReference type="AlphaFoldDB" id="A0A089LM06"/>
<name>A0A089LM06_PAEBO</name>
<gene>
    <name evidence="3" type="ORF">PBOR_32730</name>
</gene>